<proteinExistence type="predicted"/>
<feature type="chain" id="PRO_5005217865" evidence="1">
    <location>
        <begin position="20"/>
        <end position="173"/>
    </location>
</feature>
<dbReference type="EMBL" id="CWGJ01000026">
    <property type="protein sequence ID" value="CRX39209.1"/>
    <property type="molecule type" value="Genomic_DNA"/>
</dbReference>
<organism evidence="2 3">
    <name type="scientific">Estrella lausannensis</name>
    <dbReference type="NCBI Taxonomy" id="483423"/>
    <lineage>
        <taxon>Bacteria</taxon>
        <taxon>Pseudomonadati</taxon>
        <taxon>Chlamydiota</taxon>
        <taxon>Chlamydiia</taxon>
        <taxon>Parachlamydiales</taxon>
        <taxon>Candidatus Criblamydiaceae</taxon>
        <taxon>Estrella</taxon>
    </lineage>
</organism>
<evidence type="ECO:0000256" key="1">
    <source>
        <dbReference type="SAM" id="SignalP"/>
    </source>
</evidence>
<reference evidence="3" key="1">
    <citation type="submission" date="2015-06" db="EMBL/GenBank/DDBJ databases">
        <authorList>
            <person name="Bertelli C."/>
        </authorList>
    </citation>
    <scope>NUCLEOTIDE SEQUENCE [LARGE SCALE GENOMIC DNA]</scope>
    <source>
        <strain evidence="3">CRIB-30</strain>
    </source>
</reference>
<feature type="signal peptide" evidence="1">
    <location>
        <begin position="1"/>
        <end position="19"/>
    </location>
</feature>
<keyword evidence="1" id="KW-0732">Signal</keyword>
<dbReference type="Proteomes" id="UP000220251">
    <property type="component" value="Unassembled WGS sequence"/>
</dbReference>
<sequence>MKKTLLILIATAFILTSCAKPPNDLMKPCAETFKIRTQQSHAFNVTSDKQLLQASVSVLQDMGYTIRESSYEYGVLTAVKEANAVSAGQVAGAIAVAILCGTATPIDKTQFITVTMVILDKSENGQATARTTFQRVIVRTDNTQYAEMLTDANVYREFYEKLDKALFLEVNNL</sequence>
<gene>
    <name evidence="2" type="ORF">ELAC_1884</name>
</gene>
<name>A0A0H5DTL8_9BACT</name>
<dbReference type="OrthoDB" id="9789433at2"/>
<dbReference type="AlphaFoldDB" id="A0A0H5DTL8"/>
<dbReference type="RefSeq" id="WP_098039076.1">
    <property type="nucleotide sequence ID" value="NZ_CWGJ01000026.1"/>
</dbReference>
<keyword evidence="3" id="KW-1185">Reference proteome</keyword>
<evidence type="ECO:0000313" key="3">
    <source>
        <dbReference type="Proteomes" id="UP000220251"/>
    </source>
</evidence>
<evidence type="ECO:0000313" key="2">
    <source>
        <dbReference type="EMBL" id="CRX39209.1"/>
    </source>
</evidence>
<accession>A0A0H5DTL8</accession>
<dbReference type="PROSITE" id="PS51257">
    <property type="entry name" value="PROKAR_LIPOPROTEIN"/>
    <property type="match status" value="1"/>
</dbReference>
<protein>
    <submittedName>
        <fullName evidence="2">Putative secreted protein</fullName>
    </submittedName>
</protein>